<dbReference type="OrthoDB" id="431454at2759"/>
<keyword evidence="2" id="KW-1185">Reference proteome</keyword>
<reference evidence="2" key="2">
    <citation type="submission" date="2015-01" db="EMBL/GenBank/DDBJ databases">
        <title>Evolutionary Origins and Diversification of the Mycorrhizal Mutualists.</title>
        <authorList>
            <consortium name="DOE Joint Genome Institute"/>
            <consortium name="Mycorrhizal Genomics Consortium"/>
            <person name="Kohler A."/>
            <person name="Kuo A."/>
            <person name="Nagy L.G."/>
            <person name="Floudas D."/>
            <person name="Copeland A."/>
            <person name="Barry K.W."/>
            <person name="Cichocki N."/>
            <person name="Veneault-Fourrey C."/>
            <person name="LaButti K."/>
            <person name="Lindquist E.A."/>
            <person name="Lipzen A."/>
            <person name="Lundell T."/>
            <person name="Morin E."/>
            <person name="Murat C."/>
            <person name="Riley R."/>
            <person name="Ohm R."/>
            <person name="Sun H."/>
            <person name="Tunlid A."/>
            <person name="Henrissat B."/>
            <person name="Grigoriev I.V."/>
            <person name="Hibbett D.S."/>
            <person name="Martin F."/>
        </authorList>
    </citation>
    <scope>NUCLEOTIDE SEQUENCE [LARGE SCALE GENOMIC DNA]</scope>
    <source>
        <strain evidence="2">F 1598</strain>
    </source>
</reference>
<dbReference type="HOGENOM" id="CLU_1845868_0_0_1"/>
<name>A0A0C3ETY0_PILCF</name>
<dbReference type="EMBL" id="KN833377">
    <property type="protein sequence ID" value="KIM71266.1"/>
    <property type="molecule type" value="Genomic_DNA"/>
</dbReference>
<accession>A0A0C3ETY0</accession>
<dbReference type="AlphaFoldDB" id="A0A0C3ETY0"/>
<reference evidence="1 2" key="1">
    <citation type="submission" date="2014-04" db="EMBL/GenBank/DDBJ databases">
        <authorList>
            <consortium name="DOE Joint Genome Institute"/>
            <person name="Kuo A."/>
            <person name="Tarkka M."/>
            <person name="Buscot F."/>
            <person name="Kohler A."/>
            <person name="Nagy L.G."/>
            <person name="Floudas D."/>
            <person name="Copeland A."/>
            <person name="Barry K.W."/>
            <person name="Cichocki N."/>
            <person name="Veneault-Fourrey C."/>
            <person name="LaButti K."/>
            <person name="Lindquist E.A."/>
            <person name="Lipzen A."/>
            <person name="Lundell T."/>
            <person name="Morin E."/>
            <person name="Murat C."/>
            <person name="Sun H."/>
            <person name="Tunlid A."/>
            <person name="Henrissat B."/>
            <person name="Grigoriev I.V."/>
            <person name="Hibbett D.S."/>
            <person name="Martin F."/>
            <person name="Nordberg H.P."/>
            <person name="Cantor M.N."/>
            <person name="Hua S.X."/>
        </authorList>
    </citation>
    <scope>NUCLEOTIDE SEQUENCE [LARGE SCALE GENOMIC DNA]</scope>
    <source>
        <strain evidence="1 2">F 1598</strain>
    </source>
</reference>
<proteinExistence type="predicted"/>
<dbReference type="STRING" id="765440.A0A0C3ETY0"/>
<evidence type="ECO:0000313" key="1">
    <source>
        <dbReference type="EMBL" id="KIM71266.1"/>
    </source>
</evidence>
<sequence>MRGTVPPPDIMWTHFESLPPLSPPDAKSMFLAINQSINIGDGKDEHLDMLLAEMDYVPLAVRLLANVCIGFSPQYMLARWRKEQTAMLCTHKVTPGKLESIEVSISLSLATLEITSHPEAVQLLSILCQLPDGLQQWEE</sequence>
<dbReference type="Proteomes" id="UP000054166">
    <property type="component" value="Unassembled WGS sequence"/>
</dbReference>
<protein>
    <submittedName>
        <fullName evidence="1">Uncharacterized protein</fullName>
    </submittedName>
</protein>
<dbReference type="InParanoid" id="A0A0C3ETY0"/>
<gene>
    <name evidence="1" type="ORF">PILCRDRAFT_17220</name>
</gene>
<organism evidence="1 2">
    <name type="scientific">Piloderma croceum (strain F 1598)</name>
    <dbReference type="NCBI Taxonomy" id="765440"/>
    <lineage>
        <taxon>Eukaryota</taxon>
        <taxon>Fungi</taxon>
        <taxon>Dikarya</taxon>
        <taxon>Basidiomycota</taxon>
        <taxon>Agaricomycotina</taxon>
        <taxon>Agaricomycetes</taxon>
        <taxon>Agaricomycetidae</taxon>
        <taxon>Atheliales</taxon>
        <taxon>Atheliaceae</taxon>
        <taxon>Piloderma</taxon>
    </lineage>
</organism>
<evidence type="ECO:0000313" key="2">
    <source>
        <dbReference type="Proteomes" id="UP000054166"/>
    </source>
</evidence>